<evidence type="ECO:0000256" key="5">
    <source>
        <dbReference type="PROSITE-ProRule" id="PRU00176"/>
    </source>
</evidence>
<evidence type="ECO:0000256" key="4">
    <source>
        <dbReference type="ARBA" id="ARBA00023098"/>
    </source>
</evidence>
<dbReference type="Proteomes" id="UP000326396">
    <property type="component" value="Linkage Group LG8"/>
</dbReference>
<reference evidence="7 8" key="1">
    <citation type="submission" date="2019-05" db="EMBL/GenBank/DDBJ databases">
        <title>Mikania micrantha, genome provides insights into the molecular mechanism of rapid growth.</title>
        <authorList>
            <person name="Liu B."/>
        </authorList>
    </citation>
    <scope>NUCLEOTIDE SEQUENCE [LARGE SCALE GENOMIC DNA]</scope>
    <source>
        <strain evidence="7">NLD-2019</strain>
        <tissue evidence="7">Leaf</tissue>
    </source>
</reference>
<dbReference type="InterPro" id="IPR037045">
    <property type="entry name" value="S8pro/Inhibitor_I9_sf"/>
</dbReference>
<comment type="caution">
    <text evidence="7">The sequence shown here is derived from an EMBL/GenBank/DDBJ whole genome shotgun (WGS) entry which is preliminary data.</text>
</comment>
<keyword evidence="3" id="KW-0442">Lipid degradation</keyword>
<dbReference type="SMART" id="SM00360">
    <property type="entry name" value="RRM"/>
    <property type="match status" value="1"/>
</dbReference>
<protein>
    <recommendedName>
        <fullName evidence="6">RRM domain-containing protein</fullName>
    </recommendedName>
</protein>
<dbReference type="PROSITE" id="PS50102">
    <property type="entry name" value="RRM"/>
    <property type="match status" value="1"/>
</dbReference>
<dbReference type="AlphaFoldDB" id="A0A5N6LT17"/>
<evidence type="ECO:0000256" key="1">
    <source>
        <dbReference type="ARBA" id="ARBA00008668"/>
    </source>
</evidence>
<dbReference type="SUPFAM" id="SSF52266">
    <property type="entry name" value="SGNH hydrolase"/>
    <property type="match status" value="1"/>
</dbReference>
<keyword evidence="8" id="KW-1185">Reference proteome</keyword>
<keyword evidence="2" id="KW-0378">Hydrolase</keyword>
<accession>A0A5N6LT17</accession>
<dbReference type="Gene3D" id="3.30.70.80">
    <property type="entry name" value="Peptidase S8 propeptide/proteinase inhibitor I9"/>
    <property type="match status" value="2"/>
</dbReference>
<evidence type="ECO:0000313" key="7">
    <source>
        <dbReference type="EMBL" id="KAD2804727.1"/>
    </source>
</evidence>
<evidence type="ECO:0000259" key="6">
    <source>
        <dbReference type="PROSITE" id="PS50102"/>
    </source>
</evidence>
<dbReference type="GO" id="GO:0016042">
    <property type="term" value="P:lipid catabolic process"/>
    <property type="evidence" value="ECO:0007669"/>
    <property type="project" value="UniProtKB-KW"/>
</dbReference>
<gene>
    <name evidence="7" type="ORF">E3N88_38104</name>
</gene>
<comment type="similarity">
    <text evidence="1">Belongs to the 'GDSL' lipolytic enzyme family.</text>
</comment>
<name>A0A5N6LT17_9ASTR</name>
<evidence type="ECO:0000256" key="3">
    <source>
        <dbReference type="ARBA" id="ARBA00022963"/>
    </source>
</evidence>
<dbReference type="InterPro" id="IPR036514">
    <property type="entry name" value="SGNH_hydro_sf"/>
</dbReference>
<sequence length="831" mass="91927">MASSIAAALSSSLCTTPQKSSITPFLPSSNSRQINFELRRPTFGFNQKTITLTTTSGFRSCVSPASNSSLTVTAPSLNETDDQRHWMVLVRAPPQQQAGSRPDVIDYYVQILERVLGSEKDAQGCIYNASCETQFGFCCDVDEETSQKLACLPEVLSIKPDPDLSSVQKDYSDPNAELVSSLFPAGSLKHWVVHVEMPESRVITRAQLVDYYTEMLTKVLGNEKDAQMCMYHITLQPDYGFCCELDDECAEALAGAPGVISVRQDNNVDLDDKDYGGTLISDNLNVGDSSTNQPTNIKTKKLFVTGLSFYTSEKTLRAAFEGFGELVEVKIIMDKISKRSKGYAFIEYTTEEAASAALREMNGKALFCFLTTITAVISDKSSSVSTSLHHRKHNLKLFVFGDSYVDTGNWPKSYGGSWQQPYGITFPRSPSGRFSDGRVLTDYIAPILGTKSPITYRGWKSGEKKSVKYGMNFAYGGTGVFNTFVNQPNMTTQIDHFQQFVQQKQDLQLNSSSIAIISLAGNDYATYFTSNHTLQDLQDLTKLMINQLVYNIKRIRELGVRKIGITALEPLGCLPQFAVSTSYKNCSKTENALAEFHNQMLVESVTKLNNESDDKSLFVILDLYKAFSSSLNLQQNISTGNSKMDSLLKPCCQGVAKEYSCGNIEEGTKTMKYSVCRDPNNSFFWDMIHPSQQGWRVGFHPNPPPSPPSPITLCILSASSTSAEQLTHRSHHMTLVASATTTPTVGVSFVCHRDISGNVDSVVVCGSKKEEVRMNSMNLSQTAPPFVASLEQVDADDLVIPSVSPCADCLGHTKNFVDEADRMQERDRRWW</sequence>
<dbReference type="GO" id="GO:0016788">
    <property type="term" value="F:hydrolase activity, acting on ester bonds"/>
    <property type="evidence" value="ECO:0007669"/>
    <property type="project" value="InterPro"/>
</dbReference>
<dbReference type="InterPro" id="IPR001087">
    <property type="entry name" value="GDSL"/>
</dbReference>
<keyword evidence="4" id="KW-0443">Lipid metabolism</keyword>
<feature type="domain" description="RRM" evidence="6">
    <location>
        <begin position="300"/>
        <end position="389"/>
    </location>
</feature>
<organism evidence="7 8">
    <name type="scientific">Mikania micrantha</name>
    <name type="common">bitter vine</name>
    <dbReference type="NCBI Taxonomy" id="192012"/>
    <lineage>
        <taxon>Eukaryota</taxon>
        <taxon>Viridiplantae</taxon>
        <taxon>Streptophyta</taxon>
        <taxon>Embryophyta</taxon>
        <taxon>Tracheophyta</taxon>
        <taxon>Spermatophyta</taxon>
        <taxon>Magnoliopsida</taxon>
        <taxon>eudicotyledons</taxon>
        <taxon>Gunneridae</taxon>
        <taxon>Pentapetalae</taxon>
        <taxon>asterids</taxon>
        <taxon>campanulids</taxon>
        <taxon>Asterales</taxon>
        <taxon>Asteraceae</taxon>
        <taxon>Asteroideae</taxon>
        <taxon>Heliantheae alliance</taxon>
        <taxon>Eupatorieae</taxon>
        <taxon>Mikania</taxon>
    </lineage>
</organism>
<proteinExistence type="inferred from homology"/>
<dbReference type="EMBL" id="SZYD01000018">
    <property type="protein sequence ID" value="KAD2804727.1"/>
    <property type="molecule type" value="Genomic_DNA"/>
</dbReference>
<keyword evidence="5" id="KW-0694">RNA-binding</keyword>
<dbReference type="Pfam" id="PF21864">
    <property type="entry name" value="MORF_dom"/>
    <property type="match status" value="2"/>
</dbReference>
<dbReference type="OrthoDB" id="4207594at2759"/>
<dbReference type="Gene3D" id="3.40.50.1110">
    <property type="entry name" value="SGNH hydrolase"/>
    <property type="match status" value="1"/>
</dbReference>
<dbReference type="Pfam" id="PF00076">
    <property type="entry name" value="RRM_1"/>
    <property type="match status" value="1"/>
</dbReference>
<evidence type="ECO:0000256" key="2">
    <source>
        <dbReference type="ARBA" id="ARBA00022801"/>
    </source>
</evidence>
<dbReference type="InterPro" id="IPR054059">
    <property type="entry name" value="MORF/ORRM1/DAG-like_MORF"/>
</dbReference>
<evidence type="ECO:0000313" key="8">
    <source>
        <dbReference type="Proteomes" id="UP000326396"/>
    </source>
</evidence>
<dbReference type="GO" id="GO:0003723">
    <property type="term" value="F:RNA binding"/>
    <property type="evidence" value="ECO:0007669"/>
    <property type="project" value="UniProtKB-UniRule"/>
</dbReference>
<dbReference type="PANTHER" id="PTHR46020:SF4">
    <property type="entry name" value="OS04G0650200 PROTEIN"/>
    <property type="match status" value="1"/>
</dbReference>
<dbReference type="SUPFAM" id="SSF54928">
    <property type="entry name" value="RNA-binding domain, RBD"/>
    <property type="match status" value="1"/>
</dbReference>
<dbReference type="PANTHER" id="PTHR46020">
    <property type="entry name" value="OSJNBB0059K02.9 PROTEIN"/>
    <property type="match status" value="1"/>
</dbReference>
<dbReference type="InterPro" id="IPR012677">
    <property type="entry name" value="Nucleotide-bd_a/b_plait_sf"/>
</dbReference>
<dbReference type="Pfam" id="PF00657">
    <property type="entry name" value="Lipase_GDSL"/>
    <property type="match status" value="1"/>
</dbReference>
<dbReference type="InterPro" id="IPR000504">
    <property type="entry name" value="RRM_dom"/>
</dbReference>
<dbReference type="InterPro" id="IPR035979">
    <property type="entry name" value="RBD_domain_sf"/>
</dbReference>
<dbReference type="Gene3D" id="3.30.70.330">
    <property type="match status" value="1"/>
</dbReference>